<evidence type="ECO:0000313" key="2">
    <source>
        <dbReference type="EMBL" id="SVD55962.1"/>
    </source>
</evidence>
<organism evidence="2">
    <name type="scientific">marine metagenome</name>
    <dbReference type="NCBI Taxonomy" id="408172"/>
    <lineage>
        <taxon>unclassified sequences</taxon>
        <taxon>metagenomes</taxon>
        <taxon>ecological metagenomes</taxon>
    </lineage>
</organism>
<name>A0A382WAY8_9ZZZZ</name>
<sequence length="230" mass="25088">MLTTFLLFLLPLLQDEALDQFKVDYKNEDPNARAQAVSKVGEARGRKVLALLGKHLRKDQEIVRMAAAGALGGYKEEASKALSLLAGGLGPNAKWPQVQASILDAMGALQEEKATKVVNRLFQEKEMIVAEAAIGAAEKLRSKTSIAPLIEAYVKMEKDAGVSKGNTGKIGGPYIPNSSRTKSNRDDKDRNKTLMKAISTALKSLTGQKFKAGSDWKEWWKKNGAKFEVV</sequence>
<dbReference type="EMBL" id="UINC01158425">
    <property type="protein sequence ID" value="SVD55962.1"/>
    <property type="molecule type" value="Genomic_DNA"/>
</dbReference>
<feature type="non-terminal residue" evidence="2">
    <location>
        <position position="230"/>
    </location>
</feature>
<proteinExistence type="predicted"/>
<dbReference type="InterPro" id="IPR016024">
    <property type="entry name" value="ARM-type_fold"/>
</dbReference>
<feature type="region of interest" description="Disordered" evidence="1">
    <location>
        <begin position="164"/>
        <end position="190"/>
    </location>
</feature>
<accession>A0A382WAY8</accession>
<evidence type="ECO:0000256" key="1">
    <source>
        <dbReference type="SAM" id="MobiDB-lite"/>
    </source>
</evidence>
<evidence type="ECO:0008006" key="3">
    <source>
        <dbReference type="Google" id="ProtNLM"/>
    </source>
</evidence>
<dbReference type="AlphaFoldDB" id="A0A382WAY8"/>
<dbReference type="Gene3D" id="1.25.10.10">
    <property type="entry name" value="Leucine-rich Repeat Variant"/>
    <property type="match status" value="1"/>
</dbReference>
<dbReference type="InterPro" id="IPR011989">
    <property type="entry name" value="ARM-like"/>
</dbReference>
<dbReference type="SUPFAM" id="SSF48371">
    <property type="entry name" value="ARM repeat"/>
    <property type="match status" value="1"/>
</dbReference>
<gene>
    <name evidence="2" type="ORF">METZ01_LOCUS408816</name>
</gene>
<reference evidence="2" key="1">
    <citation type="submission" date="2018-05" db="EMBL/GenBank/DDBJ databases">
        <authorList>
            <person name="Lanie J.A."/>
            <person name="Ng W.-L."/>
            <person name="Kazmierczak K.M."/>
            <person name="Andrzejewski T.M."/>
            <person name="Davidsen T.M."/>
            <person name="Wayne K.J."/>
            <person name="Tettelin H."/>
            <person name="Glass J.I."/>
            <person name="Rusch D."/>
            <person name="Podicherti R."/>
            <person name="Tsui H.-C.T."/>
            <person name="Winkler M.E."/>
        </authorList>
    </citation>
    <scope>NUCLEOTIDE SEQUENCE</scope>
</reference>
<dbReference type="Pfam" id="PF13646">
    <property type="entry name" value="HEAT_2"/>
    <property type="match status" value="1"/>
</dbReference>
<protein>
    <recommendedName>
        <fullName evidence="3">HEAT repeat domain-containing protein</fullName>
    </recommendedName>
</protein>